<proteinExistence type="predicted"/>
<dbReference type="Gene3D" id="2.120.10.80">
    <property type="entry name" value="Kelch-type beta propeller"/>
    <property type="match status" value="1"/>
</dbReference>
<evidence type="ECO:0008006" key="3">
    <source>
        <dbReference type="Google" id="ProtNLM"/>
    </source>
</evidence>
<dbReference type="Proteomes" id="UP000824202">
    <property type="component" value="Unassembled WGS sequence"/>
</dbReference>
<dbReference type="EMBL" id="DXFT01000122">
    <property type="protein sequence ID" value="HIX03739.1"/>
    <property type="molecule type" value="Genomic_DNA"/>
</dbReference>
<dbReference type="AlphaFoldDB" id="A0A9D1V0F6"/>
<reference evidence="1" key="1">
    <citation type="journal article" date="2021" name="PeerJ">
        <title>Extensive microbial diversity within the chicken gut microbiome revealed by metagenomics and culture.</title>
        <authorList>
            <person name="Gilroy R."/>
            <person name="Ravi A."/>
            <person name="Getino M."/>
            <person name="Pursley I."/>
            <person name="Horton D.L."/>
            <person name="Alikhan N.F."/>
            <person name="Baker D."/>
            <person name="Gharbi K."/>
            <person name="Hall N."/>
            <person name="Watson M."/>
            <person name="Adriaenssens E.M."/>
            <person name="Foster-Nyarko E."/>
            <person name="Jarju S."/>
            <person name="Secka A."/>
            <person name="Antonio M."/>
            <person name="Oren A."/>
            <person name="Chaudhuri R.R."/>
            <person name="La Ragione R."/>
            <person name="Hildebrand F."/>
            <person name="Pallen M.J."/>
        </authorList>
    </citation>
    <scope>NUCLEOTIDE SEQUENCE</scope>
    <source>
        <strain evidence="1">23274</strain>
    </source>
</reference>
<name>A0A9D1V0F6_9BACT</name>
<sequence>MKKVNLLWLALIVFTFVRCTSYDDTDGDWERSVSFAGPYRVNAVSFTDPDDGEVFIGMGYNDRSTNPNHELRDFWKFTGSGWIEVSGTVTEKTSDGRDTVVFKGSFPDTLGREGCVAFVIGRKAYVGAGLRRGYNAQPRTLYFSDFYAFDLDAEKWDWDQEANGHKRYSITEDLGISGADCQEYDFAYGVGFSYDGKGYVGTGQLEERATSRFYVFDPAAGWSLEPDNNLFPGDACQGAVVLDFGDQKYVCLGRNGSEAVRRVSIFDNGVWREGTPLNPNLPGAWNEEYDNVLRSFAMAFVSDKDPNRNRKIGYVVGGTGTSVSDNWQYDPQRDRWEKTNRFSSSMSNRVAGIGFVYNGYGYITVGGVSQDAGGDNSTWKFYPGIEAEDWNDY</sequence>
<dbReference type="SUPFAM" id="SSF117281">
    <property type="entry name" value="Kelch motif"/>
    <property type="match status" value="1"/>
</dbReference>
<accession>A0A9D1V0F6</accession>
<evidence type="ECO:0000313" key="2">
    <source>
        <dbReference type="Proteomes" id="UP000824202"/>
    </source>
</evidence>
<gene>
    <name evidence="1" type="ORF">H9863_06445</name>
</gene>
<organism evidence="1 2">
    <name type="scientific">Candidatus Odoribacter faecigallinarum</name>
    <dbReference type="NCBI Taxonomy" id="2838706"/>
    <lineage>
        <taxon>Bacteria</taxon>
        <taxon>Pseudomonadati</taxon>
        <taxon>Bacteroidota</taxon>
        <taxon>Bacteroidia</taxon>
        <taxon>Bacteroidales</taxon>
        <taxon>Odoribacteraceae</taxon>
        <taxon>Odoribacter</taxon>
    </lineage>
</organism>
<reference evidence="1" key="2">
    <citation type="submission" date="2021-04" db="EMBL/GenBank/DDBJ databases">
        <authorList>
            <person name="Gilroy R."/>
        </authorList>
    </citation>
    <scope>NUCLEOTIDE SEQUENCE</scope>
    <source>
        <strain evidence="1">23274</strain>
    </source>
</reference>
<dbReference type="InterPro" id="IPR015915">
    <property type="entry name" value="Kelch-typ_b-propeller"/>
</dbReference>
<evidence type="ECO:0000313" key="1">
    <source>
        <dbReference type="EMBL" id="HIX03739.1"/>
    </source>
</evidence>
<comment type="caution">
    <text evidence="1">The sequence shown here is derived from an EMBL/GenBank/DDBJ whole genome shotgun (WGS) entry which is preliminary data.</text>
</comment>
<protein>
    <recommendedName>
        <fullName evidence="3">Galactose oxidase</fullName>
    </recommendedName>
</protein>